<protein>
    <submittedName>
        <fullName evidence="1">Fibronectin type III domain containing 7, related sequence 3</fullName>
    </submittedName>
</protein>
<dbReference type="SUPFAM" id="SSF49265">
    <property type="entry name" value="Fibronectin type III"/>
    <property type="match status" value="1"/>
</dbReference>
<dbReference type="InterPro" id="IPR036116">
    <property type="entry name" value="FN3_sf"/>
</dbReference>
<accession>A0A3P8T8Q7</accession>
<evidence type="ECO:0000313" key="2">
    <source>
        <dbReference type="Proteomes" id="UP000265080"/>
    </source>
</evidence>
<dbReference type="GeneTree" id="ENSGT00980000198596"/>
<dbReference type="InterPro" id="IPR003961">
    <property type="entry name" value="FN3_dom"/>
</dbReference>
<dbReference type="OMA" id="TPCVPQK"/>
<dbReference type="Ensembl" id="ENSAPET00000020530.1">
    <property type="protein sequence ID" value="ENSAPEP00000019992.1"/>
    <property type="gene ID" value="ENSAPEG00000014292.1"/>
</dbReference>
<dbReference type="AlphaFoldDB" id="A0A3P8T8Q7"/>
<keyword evidence="2" id="KW-1185">Reference proteome</keyword>
<reference evidence="1 2" key="1">
    <citation type="submission" date="2018-03" db="EMBL/GenBank/DDBJ databases">
        <title>Finding Nemo's genes: A chromosome-scale reference assembly of the genome of the orange clownfish Amphiprion percula.</title>
        <authorList>
            <person name="Lehmann R."/>
        </authorList>
    </citation>
    <scope>NUCLEOTIDE SEQUENCE</scope>
</reference>
<reference evidence="1" key="3">
    <citation type="submission" date="2025-09" db="UniProtKB">
        <authorList>
            <consortium name="Ensembl"/>
        </authorList>
    </citation>
    <scope>IDENTIFICATION</scope>
</reference>
<organism evidence="1 2">
    <name type="scientific">Amphiprion percula</name>
    <name type="common">Orange clownfish</name>
    <name type="synonym">Lutjanus percula</name>
    <dbReference type="NCBI Taxonomy" id="161767"/>
    <lineage>
        <taxon>Eukaryota</taxon>
        <taxon>Metazoa</taxon>
        <taxon>Chordata</taxon>
        <taxon>Craniata</taxon>
        <taxon>Vertebrata</taxon>
        <taxon>Euteleostomi</taxon>
        <taxon>Actinopterygii</taxon>
        <taxon>Neopterygii</taxon>
        <taxon>Teleostei</taxon>
        <taxon>Neoteleostei</taxon>
        <taxon>Acanthomorphata</taxon>
        <taxon>Ovalentaria</taxon>
        <taxon>Pomacentridae</taxon>
        <taxon>Amphiprion</taxon>
    </lineage>
</organism>
<name>A0A3P8T8Q7_AMPPE</name>
<reference evidence="1" key="2">
    <citation type="submission" date="2025-08" db="UniProtKB">
        <authorList>
            <consortium name="Ensembl"/>
        </authorList>
    </citation>
    <scope>IDENTIFICATION</scope>
</reference>
<dbReference type="CDD" id="cd00063">
    <property type="entry name" value="FN3"/>
    <property type="match status" value="1"/>
</dbReference>
<proteinExistence type="predicted"/>
<dbReference type="PANTHER" id="PTHR47135">
    <property type="entry name" value="FIBRONECTIN TYPE III DOMAIN-CONTAINING PROTEIN 7"/>
    <property type="match status" value="1"/>
</dbReference>
<sequence length="66" mass="6929">CNSSETTCLFHDLLCGLNYSITVSASNGMCSSAESSAVDIDTPCVPQNVTAEMMCSSDTGVVSWEQ</sequence>
<dbReference type="PANTHER" id="PTHR47135:SF3">
    <property type="entry name" value="FIBRONECTIN TYPE-III DOMAIN-CONTAINING PROTEIN"/>
    <property type="match status" value="1"/>
</dbReference>
<evidence type="ECO:0000313" key="1">
    <source>
        <dbReference type="Ensembl" id="ENSAPEP00000019992.1"/>
    </source>
</evidence>
<dbReference type="Proteomes" id="UP000265080">
    <property type="component" value="Chromosome 2"/>
</dbReference>